<reference evidence="2 3" key="1">
    <citation type="submission" date="2018-02" db="EMBL/GenBank/DDBJ databases">
        <title>Draft genome sequences of four Legionella pneumophila clinical strains isolated in Ontario.</title>
        <authorList>
            <person name="Fortuna A."/>
            <person name="Ramnarine R."/>
            <person name="Li A."/>
            <person name="Frantz C."/>
            <person name="Mallo G."/>
        </authorList>
    </citation>
    <scope>NUCLEOTIDE SEQUENCE [LARGE SCALE GENOMIC DNA]</scope>
    <source>
        <strain evidence="2 3">LG61</strain>
    </source>
</reference>
<dbReference type="PANTHER" id="PTHR43792:SF1">
    <property type="entry name" value="N-ACETYLTRANSFERASE DOMAIN-CONTAINING PROTEIN"/>
    <property type="match status" value="1"/>
</dbReference>
<dbReference type="EMBL" id="PQWY01000011">
    <property type="protein sequence ID" value="PPK30363.1"/>
    <property type="molecule type" value="Genomic_DNA"/>
</dbReference>
<dbReference type="InterPro" id="IPR051531">
    <property type="entry name" value="N-acetyltransferase"/>
</dbReference>
<dbReference type="AlphaFoldDB" id="A0A2S6EYV1"/>
<organism evidence="2 3">
    <name type="scientific">Legionella pneumophila</name>
    <dbReference type="NCBI Taxonomy" id="446"/>
    <lineage>
        <taxon>Bacteria</taxon>
        <taxon>Pseudomonadati</taxon>
        <taxon>Pseudomonadota</taxon>
        <taxon>Gammaproteobacteria</taxon>
        <taxon>Legionellales</taxon>
        <taxon>Legionellaceae</taxon>
        <taxon>Legionella</taxon>
    </lineage>
</organism>
<gene>
    <name evidence="2" type="ORF">C3928_06225</name>
</gene>
<name>A0A2S6EYV1_LEGPN</name>
<accession>A0A2S6EYV1</accession>
<keyword evidence="2" id="KW-0808">Transferase</keyword>
<proteinExistence type="predicted"/>
<comment type="caution">
    <text evidence="2">The sequence shown here is derived from an EMBL/GenBank/DDBJ whole genome shotgun (WGS) entry which is preliminary data.</text>
</comment>
<evidence type="ECO:0000259" key="1">
    <source>
        <dbReference type="PROSITE" id="PS51186"/>
    </source>
</evidence>
<dbReference type="SUPFAM" id="SSF55729">
    <property type="entry name" value="Acyl-CoA N-acyltransferases (Nat)"/>
    <property type="match status" value="1"/>
</dbReference>
<sequence length="197" mass="23232">MPSLFRRKNIFAMKYLTTSRLLLRAWDEEDTMPFYRMCQDPQVMEYFPELWSMDMVKDFIMRMNEQLSQKDFTLWAAEVKGSKRFIGFIGLNSPTWNAHFTPCVEIGWRLATEFWGQGYATEGAKAALEYAFQNMRIPEIVSFTVPDNFRSRCVMERIGMTRDCTGDFLHPKLVSDHRLAKHVLYRIQNPLQKVDGF</sequence>
<dbReference type="PANTHER" id="PTHR43792">
    <property type="entry name" value="GNAT FAMILY, PUTATIVE (AFU_ORTHOLOGUE AFUA_3G00765)-RELATED-RELATED"/>
    <property type="match status" value="1"/>
</dbReference>
<dbReference type="Proteomes" id="UP000239239">
    <property type="component" value="Unassembled WGS sequence"/>
</dbReference>
<evidence type="ECO:0000313" key="2">
    <source>
        <dbReference type="EMBL" id="PPK30363.1"/>
    </source>
</evidence>
<dbReference type="InterPro" id="IPR016181">
    <property type="entry name" value="Acyl_CoA_acyltransferase"/>
</dbReference>
<dbReference type="InterPro" id="IPR000182">
    <property type="entry name" value="GNAT_dom"/>
</dbReference>
<dbReference type="Pfam" id="PF13302">
    <property type="entry name" value="Acetyltransf_3"/>
    <property type="match status" value="1"/>
</dbReference>
<evidence type="ECO:0000313" key="3">
    <source>
        <dbReference type="Proteomes" id="UP000239239"/>
    </source>
</evidence>
<dbReference type="Gene3D" id="3.40.630.30">
    <property type="match status" value="1"/>
</dbReference>
<dbReference type="OrthoDB" id="9801656at2"/>
<feature type="domain" description="N-acetyltransferase" evidence="1">
    <location>
        <begin position="21"/>
        <end position="190"/>
    </location>
</feature>
<protein>
    <submittedName>
        <fullName evidence="2">N-acetyltransferase</fullName>
    </submittedName>
</protein>
<dbReference type="GO" id="GO:0016747">
    <property type="term" value="F:acyltransferase activity, transferring groups other than amino-acyl groups"/>
    <property type="evidence" value="ECO:0007669"/>
    <property type="project" value="InterPro"/>
</dbReference>
<dbReference type="PROSITE" id="PS51186">
    <property type="entry name" value="GNAT"/>
    <property type="match status" value="1"/>
</dbReference>